<accession>K5XJC0</accession>
<dbReference type="GeneID" id="18827855"/>
<dbReference type="OrthoDB" id="3130502at2759"/>
<sequence length="325" mass="36483">MGAMTAVAGLMPLHLQLKKLFERSVIRINTLHPHHPVLSLLERRKAKGSTLHPNALERKSKTIRNVIKSPLDSVIDNPSSEIFYPLSEHIKPGHRLVDRHPDKVKFVLMPKNCKDRDEYHNNLNLAPVREPNALHLFTAGVKHKFDPNVPVSHRTHSHIALVTVLNGRAVTSKTRAAGRRVNEETIVGWSTFLALIKAHKKLQKGWPISKVVLYTTSQLIVKNLMSTNSKPLGSQLSIAVSLAFDAIATDFPEVDIEVRGFNKSWATAPGSYTEDSGMLQPLAQRAYYEAENARHLRSAHFLSLNLPLTTTRGRKQRETPFHFGN</sequence>
<evidence type="ECO:0000313" key="2">
    <source>
        <dbReference type="Proteomes" id="UP000008493"/>
    </source>
</evidence>
<keyword evidence="2" id="KW-1185">Reference proteome</keyword>
<evidence type="ECO:0000313" key="1">
    <source>
        <dbReference type="EMBL" id="EKM74560.1"/>
    </source>
</evidence>
<dbReference type="Proteomes" id="UP000008493">
    <property type="component" value="Unassembled WGS sequence"/>
</dbReference>
<protein>
    <submittedName>
        <fullName evidence="1">Uncharacterized protein</fullName>
    </submittedName>
</protein>
<organism evidence="1 2">
    <name type="scientific">Agaricus bisporus var. burnettii (strain JB137-S8 / ATCC MYA-4627 / FGSC 10392)</name>
    <name type="common">White button mushroom</name>
    <dbReference type="NCBI Taxonomy" id="597362"/>
    <lineage>
        <taxon>Eukaryota</taxon>
        <taxon>Fungi</taxon>
        <taxon>Dikarya</taxon>
        <taxon>Basidiomycota</taxon>
        <taxon>Agaricomycotina</taxon>
        <taxon>Agaricomycetes</taxon>
        <taxon>Agaricomycetidae</taxon>
        <taxon>Agaricales</taxon>
        <taxon>Agaricineae</taxon>
        <taxon>Agaricaceae</taxon>
        <taxon>Agaricus</taxon>
    </lineage>
</organism>
<gene>
    <name evidence="1" type="ORF">AGABI1DRAFT_133123</name>
</gene>
<proteinExistence type="predicted"/>
<dbReference type="KEGG" id="abp:AGABI1DRAFT133123"/>
<dbReference type="HOGENOM" id="CLU_071619_0_0_1"/>
<dbReference type="InParanoid" id="K5XJC0"/>
<dbReference type="AlphaFoldDB" id="K5XJC0"/>
<dbReference type="EMBL" id="JH971440">
    <property type="protein sequence ID" value="EKM74560.1"/>
    <property type="molecule type" value="Genomic_DNA"/>
</dbReference>
<dbReference type="RefSeq" id="XP_007334810.1">
    <property type="nucleotide sequence ID" value="XM_007334748.1"/>
</dbReference>
<reference evidence="2" key="1">
    <citation type="journal article" date="2012" name="Proc. Natl. Acad. Sci. U.S.A.">
        <title>Genome sequence of the button mushroom Agaricus bisporus reveals mechanisms governing adaptation to a humic-rich ecological niche.</title>
        <authorList>
            <person name="Morin E."/>
            <person name="Kohler A."/>
            <person name="Baker A.R."/>
            <person name="Foulongne-Oriol M."/>
            <person name="Lombard V."/>
            <person name="Nagy L.G."/>
            <person name="Ohm R.A."/>
            <person name="Patyshakuliyeva A."/>
            <person name="Brun A."/>
            <person name="Aerts A.L."/>
            <person name="Bailey A.M."/>
            <person name="Billette C."/>
            <person name="Coutinho P.M."/>
            <person name="Deakin G."/>
            <person name="Doddapaneni H."/>
            <person name="Floudas D."/>
            <person name="Grimwood J."/>
            <person name="Hilden K."/>
            <person name="Kuees U."/>
            <person name="LaButti K.M."/>
            <person name="Lapidus A."/>
            <person name="Lindquist E.A."/>
            <person name="Lucas S.M."/>
            <person name="Murat C."/>
            <person name="Riley R.W."/>
            <person name="Salamov A.A."/>
            <person name="Schmutz J."/>
            <person name="Subramanian V."/>
            <person name="Woesten H.A.B."/>
            <person name="Xu J."/>
            <person name="Eastwood D.C."/>
            <person name="Foster G.D."/>
            <person name="Sonnenberg A.S."/>
            <person name="Cullen D."/>
            <person name="de Vries R.P."/>
            <person name="Lundell T."/>
            <person name="Hibbett D.S."/>
            <person name="Henrissat B."/>
            <person name="Burton K.S."/>
            <person name="Kerrigan R.W."/>
            <person name="Challen M.P."/>
            <person name="Grigoriev I.V."/>
            <person name="Martin F."/>
        </authorList>
    </citation>
    <scope>NUCLEOTIDE SEQUENCE [LARGE SCALE GENOMIC DNA]</scope>
    <source>
        <strain evidence="2">JB137-S8 / ATCC MYA-4627 / FGSC 10392</strain>
    </source>
</reference>
<name>K5XJC0_AGABU</name>